<evidence type="ECO:0000313" key="2">
    <source>
        <dbReference type="Proteomes" id="UP000054721"/>
    </source>
</evidence>
<dbReference type="AlphaFoldDB" id="A0A0V1ILZ6"/>
<proteinExistence type="predicted"/>
<dbReference type="EMBL" id="JYDW01004214">
    <property type="protein sequence ID" value="KRZ23629.1"/>
    <property type="molecule type" value="Genomic_DNA"/>
</dbReference>
<dbReference type="Proteomes" id="UP000054721">
    <property type="component" value="Unassembled WGS sequence"/>
</dbReference>
<name>A0A0V1ILZ6_9BILA</name>
<keyword evidence="2" id="KW-1185">Reference proteome</keyword>
<protein>
    <submittedName>
        <fullName evidence="1">Uncharacterized protein</fullName>
    </submittedName>
</protein>
<organism evidence="1 2">
    <name type="scientific">Trichinella nativa</name>
    <dbReference type="NCBI Taxonomy" id="6335"/>
    <lineage>
        <taxon>Eukaryota</taxon>
        <taxon>Metazoa</taxon>
        <taxon>Ecdysozoa</taxon>
        <taxon>Nematoda</taxon>
        <taxon>Enoplea</taxon>
        <taxon>Dorylaimia</taxon>
        <taxon>Trichinellida</taxon>
        <taxon>Trichinellidae</taxon>
        <taxon>Trichinella</taxon>
    </lineage>
</organism>
<reference evidence="1" key="1">
    <citation type="submission" date="2015-05" db="EMBL/GenBank/DDBJ databases">
        <title>Evolution of Trichinella species and genotypes.</title>
        <authorList>
            <person name="Korhonen P.K."/>
            <person name="Edoardo P."/>
            <person name="Giuseppe L.R."/>
            <person name="Gasser R.B."/>
        </authorList>
    </citation>
    <scope>NUCLEOTIDE SEQUENCE [LARGE SCALE GENOMIC DNA]</scope>
    <source>
        <strain evidence="1">ISS10</strain>
    </source>
</reference>
<accession>A0A0V1ILZ6</accession>
<sequence>MNWVAEWEATAAQCLLRVCAYKGGGPSPATPGFLMLCC</sequence>
<evidence type="ECO:0000313" key="1">
    <source>
        <dbReference type="EMBL" id="KRZ23629.1"/>
    </source>
</evidence>
<comment type="caution">
    <text evidence="1">The sequence shown here is derived from an EMBL/GenBank/DDBJ whole genome shotgun (WGS) entry which is preliminary data.</text>
</comment>
<gene>
    <name evidence="1" type="ORF">T02_9230</name>
</gene>